<sequence length="377" mass="40333">MRRSLTEHDGPGVVQTRTVPSWSAIALFTIGWLCGWSMLWRVRPLPAAPARSGAARPPVSVVVPARDEEASLPALLASLTTGLGVGDELIVVDDHSTDATAALAAAGGARVIAAPALPAGWAGKPHACHVGASHARHEVLVFLDADVSLVPGTVDALAHQLDLHPDELVSVQPHHRAVRAHEQASWLFNVLALMGAAASTPFGERVRTRVAFGPVIAIRRATYDAIGGHAHPDVRGAVLEDIALARRVQRSRLFAGTRHGASFRMYPRDLRQVVEGWTKGFGIGFDATPWWAVLATAAWVTSLAGGVVTSPWFALASLVQLAVLVPRVGSFRWWAVVAYPLAVVLLVAVLARSLWRRRRGGTVTWKGRSLQPDQATE</sequence>
<dbReference type="EMBL" id="CAEZSR010000085">
    <property type="protein sequence ID" value="CAB4568547.1"/>
    <property type="molecule type" value="Genomic_DNA"/>
</dbReference>
<keyword evidence="1" id="KW-1133">Transmembrane helix</keyword>
<proteinExistence type="predicted"/>
<dbReference type="SUPFAM" id="SSF53448">
    <property type="entry name" value="Nucleotide-diphospho-sugar transferases"/>
    <property type="match status" value="1"/>
</dbReference>
<name>A0A6J6DWZ9_9ZZZZ</name>
<dbReference type="InterPro" id="IPR001173">
    <property type="entry name" value="Glyco_trans_2-like"/>
</dbReference>
<feature type="domain" description="Glycosyltransferase 2-like" evidence="2">
    <location>
        <begin position="60"/>
        <end position="176"/>
    </location>
</feature>
<gene>
    <name evidence="3" type="ORF">UFOPK1493_02243</name>
</gene>
<dbReference type="InterPro" id="IPR029044">
    <property type="entry name" value="Nucleotide-diphossugar_trans"/>
</dbReference>
<accession>A0A6J6DWZ9</accession>
<feature type="transmembrane region" description="Helical" evidence="1">
    <location>
        <begin position="333"/>
        <end position="351"/>
    </location>
</feature>
<evidence type="ECO:0000313" key="3">
    <source>
        <dbReference type="EMBL" id="CAB4568547.1"/>
    </source>
</evidence>
<dbReference type="PANTHER" id="PTHR43646:SF3">
    <property type="entry name" value="SLR1566 PROTEIN"/>
    <property type="match status" value="1"/>
</dbReference>
<dbReference type="PANTHER" id="PTHR43646">
    <property type="entry name" value="GLYCOSYLTRANSFERASE"/>
    <property type="match status" value="1"/>
</dbReference>
<dbReference type="AlphaFoldDB" id="A0A6J6DWZ9"/>
<keyword evidence="1" id="KW-0472">Membrane</keyword>
<feature type="transmembrane region" description="Helical" evidence="1">
    <location>
        <begin position="20"/>
        <end position="42"/>
    </location>
</feature>
<reference evidence="3" key="1">
    <citation type="submission" date="2020-05" db="EMBL/GenBank/DDBJ databases">
        <authorList>
            <person name="Chiriac C."/>
            <person name="Salcher M."/>
            <person name="Ghai R."/>
            <person name="Kavagutti S V."/>
        </authorList>
    </citation>
    <scope>NUCLEOTIDE SEQUENCE</scope>
</reference>
<keyword evidence="1" id="KW-0812">Transmembrane</keyword>
<evidence type="ECO:0000259" key="2">
    <source>
        <dbReference type="Pfam" id="PF00535"/>
    </source>
</evidence>
<feature type="transmembrane region" description="Helical" evidence="1">
    <location>
        <begin position="290"/>
        <end position="313"/>
    </location>
</feature>
<dbReference type="Gene3D" id="3.90.550.10">
    <property type="entry name" value="Spore Coat Polysaccharide Biosynthesis Protein SpsA, Chain A"/>
    <property type="match status" value="1"/>
</dbReference>
<dbReference type="Pfam" id="PF00535">
    <property type="entry name" value="Glycos_transf_2"/>
    <property type="match status" value="1"/>
</dbReference>
<evidence type="ECO:0000256" key="1">
    <source>
        <dbReference type="SAM" id="Phobius"/>
    </source>
</evidence>
<organism evidence="3">
    <name type="scientific">freshwater metagenome</name>
    <dbReference type="NCBI Taxonomy" id="449393"/>
    <lineage>
        <taxon>unclassified sequences</taxon>
        <taxon>metagenomes</taxon>
        <taxon>ecological metagenomes</taxon>
    </lineage>
</organism>
<protein>
    <submittedName>
        <fullName evidence="3">Unannotated protein</fullName>
    </submittedName>
</protein>